<gene>
    <name evidence="2" type="ORF">SS50377_12169</name>
    <name evidence="3" type="ORF">SS50377_26363</name>
</gene>
<dbReference type="EMBL" id="AUWU02000006">
    <property type="protein sequence ID" value="KAH0572154.1"/>
    <property type="molecule type" value="Genomic_DNA"/>
</dbReference>
<evidence type="ECO:0000256" key="1">
    <source>
        <dbReference type="SAM" id="Coils"/>
    </source>
</evidence>
<reference evidence="2 3" key="1">
    <citation type="journal article" date="2014" name="PLoS Genet.">
        <title>The Genome of Spironucleus salmonicida Highlights a Fish Pathogen Adapted to Fluctuating Environments.</title>
        <authorList>
            <person name="Xu F."/>
            <person name="Jerlstrom-Hultqvist J."/>
            <person name="Einarsson E."/>
            <person name="Astvaldsson A."/>
            <person name="Svard S.G."/>
            <person name="Andersson J.O."/>
        </authorList>
    </citation>
    <scope>NUCLEOTIDE SEQUENCE</scope>
    <source>
        <strain evidence="3">ATCC 50377</strain>
    </source>
</reference>
<proteinExistence type="predicted"/>
<name>V6LT67_9EUKA</name>
<dbReference type="Proteomes" id="UP000018208">
    <property type="component" value="Unassembled WGS sequence"/>
</dbReference>
<evidence type="ECO:0000313" key="3">
    <source>
        <dbReference type="EMBL" id="KAH0572154.1"/>
    </source>
</evidence>
<evidence type="ECO:0000313" key="2">
    <source>
        <dbReference type="EMBL" id="EST47770.1"/>
    </source>
</evidence>
<dbReference type="VEuPathDB" id="GiardiaDB:SS50377_26363"/>
<dbReference type="AlphaFoldDB" id="V6LT67"/>
<evidence type="ECO:0000313" key="4">
    <source>
        <dbReference type="Proteomes" id="UP000018208"/>
    </source>
</evidence>
<protein>
    <submittedName>
        <fullName evidence="2">Uncharacterized protein</fullName>
    </submittedName>
</protein>
<accession>V6LT67</accession>
<reference evidence="3" key="2">
    <citation type="submission" date="2020-12" db="EMBL/GenBank/DDBJ databases">
        <title>New Spironucleus salmonicida genome in near-complete chromosomes.</title>
        <authorList>
            <person name="Xu F."/>
            <person name="Kurt Z."/>
            <person name="Jimenez-Gonzalez A."/>
            <person name="Astvaldsson A."/>
            <person name="Andersson J.O."/>
            <person name="Svard S.G."/>
        </authorList>
    </citation>
    <scope>NUCLEOTIDE SEQUENCE</scope>
    <source>
        <strain evidence="3">ATCC 50377</strain>
    </source>
</reference>
<organism evidence="2">
    <name type="scientific">Spironucleus salmonicida</name>
    <dbReference type="NCBI Taxonomy" id="348837"/>
    <lineage>
        <taxon>Eukaryota</taxon>
        <taxon>Metamonada</taxon>
        <taxon>Diplomonadida</taxon>
        <taxon>Hexamitidae</taxon>
        <taxon>Hexamitinae</taxon>
        <taxon>Spironucleus</taxon>
    </lineage>
</organism>
<dbReference type="EMBL" id="KI546035">
    <property type="protein sequence ID" value="EST47770.1"/>
    <property type="molecule type" value="Genomic_DNA"/>
</dbReference>
<feature type="coiled-coil region" evidence="1">
    <location>
        <begin position="64"/>
        <end position="91"/>
    </location>
</feature>
<keyword evidence="4" id="KW-1185">Reference proteome</keyword>
<sequence>MQKLNDFIQPPSPIKKHRQNQLIESLQQNHLGASQYSYSLTQNSVDLLEKIRIDSLYYIHFQRLEKIEEQNQIYKAGLQKLRQEFEQLKQIHLSNQFDINDIIGI</sequence>
<keyword evidence="1" id="KW-0175">Coiled coil</keyword>